<sequence length="151" mass="16700">MLSSWAILICTFPYLVALTGTPAKVVYVLWVSTMFFCLSGVFVLNPTATNILFGSKNMAVNYGLIFTAFIFGSVLAATVTTIPVRGNWINLFTAISVACVLALLCVIWIVDNKVPSRLQFINFPVKLRTLWCQRACRCCRVASPEIVIELP</sequence>
<dbReference type="AlphaFoldDB" id="A0A504YFC3"/>
<comment type="caution">
    <text evidence="3">The sequence shown here is derived from an EMBL/GenBank/DDBJ whole genome shotgun (WGS) entry which is preliminary data.</text>
</comment>
<dbReference type="SUPFAM" id="SSF103473">
    <property type="entry name" value="MFS general substrate transporter"/>
    <property type="match status" value="1"/>
</dbReference>
<evidence type="ECO:0000256" key="1">
    <source>
        <dbReference type="SAM" id="Phobius"/>
    </source>
</evidence>
<organism evidence="3 4">
    <name type="scientific">Fasciola gigantica</name>
    <name type="common">Giant liver fluke</name>
    <dbReference type="NCBI Taxonomy" id="46835"/>
    <lineage>
        <taxon>Eukaryota</taxon>
        <taxon>Metazoa</taxon>
        <taxon>Spiralia</taxon>
        <taxon>Lophotrochozoa</taxon>
        <taxon>Platyhelminthes</taxon>
        <taxon>Trematoda</taxon>
        <taxon>Digenea</taxon>
        <taxon>Plagiorchiida</taxon>
        <taxon>Echinostomata</taxon>
        <taxon>Echinostomatoidea</taxon>
        <taxon>Fasciolidae</taxon>
        <taxon>Fasciola</taxon>
    </lineage>
</organism>
<dbReference type="OrthoDB" id="410267at2759"/>
<accession>A0A504YFC3</accession>
<feature type="transmembrane region" description="Helical" evidence="1">
    <location>
        <begin position="27"/>
        <end position="47"/>
    </location>
</feature>
<keyword evidence="1" id="KW-0812">Transmembrane</keyword>
<dbReference type="EMBL" id="SUNJ01010959">
    <property type="protein sequence ID" value="TPP59241.1"/>
    <property type="molecule type" value="Genomic_DNA"/>
</dbReference>
<evidence type="ECO:0000256" key="2">
    <source>
        <dbReference type="SAM" id="SignalP"/>
    </source>
</evidence>
<gene>
    <name evidence="3" type="ORF">FGIG_04378</name>
</gene>
<proteinExistence type="predicted"/>
<protein>
    <submittedName>
        <fullName evidence="3">Putative oxalate:formate antiporter</fullName>
    </submittedName>
</protein>
<reference evidence="3 4" key="1">
    <citation type="submission" date="2019-04" db="EMBL/GenBank/DDBJ databases">
        <title>Annotation for the trematode Fasciola gigantica.</title>
        <authorList>
            <person name="Choi Y.-J."/>
        </authorList>
    </citation>
    <scope>NUCLEOTIDE SEQUENCE [LARGE SCALE GENOMIC DNA]</scope>
    <source>
        <strain evidence="3">Uganda_cow_1</strain>
    </source>
</reference>
<keyword evidence="2" id="KW-0732">Signal</keyword>
<feature type="transmembrane region" description="Helical" evidence="1">
    <location>
        <begin position="59"/>
        <end position="82"/>
    </location>
</feature>
<keyword evidence="4" id="KW-1185">Reference proteome</keyword>
<feature type="transmembrane region" description="Helical" evidence="1">
    <location>
        <begin position="88"/>
        <end position="110"/>
    </location>
</feature>
<feature type="chain" id="PRO_5021460679" evidence="2">
    <location>
        <begin position="18"/>
        <end position="151"/>
    </location>
</feature>
<evidence type="ECO:0000313" key="3">
    <source>
        <dbReference type="EMBL" id="TPP59241.1"/>
    </source>
</evidence>
<dbReference type="Proteomes" id="UP000316759">
    <property type="component" value="Unassembled WGS sequence"/>
</dbReference>
<feature type="signal peptide" evidence="2">
    <location>
        <begin position="1"/>
        <end position="17"/>
    </location>
</feature>
<keyword evidence="1" id="KW-1133">Transmembrane helix</keyword>
<name>A0A504YFC3_FASGI</name>
<dbReference type="InterPro" id="IPR036259">
    <property type="entry name" value="MFS_trans_sf"/>
</dbReference>
<keyword evidence="1" id="KW-0472">Membrane</keyword>
<evidence type="ECO:0000313" key="4">
    <source>
        <dbReference type="Proteomes" id="UP000316759"/>
    </source>
</evidence>